<reference evidence="2 3" key="1">
    <citation type="submission" date="2020-08" db="EMBL/GenBank/DDBJ databases">
        <authorList>
            <person name="Liu C."/>
            <person name="Sun Q."/>
        </authorList>
    </citation>
    <scope>NUCLEOTIDE SEQUENCE [LARGE SCALE GENOMIC DNA]</scope>
    <source>
        <strain evidence="2 3">NSJ-61</strain>
    </source>
</reference>
<dbReference type="AlphaFoldDB" id="A0A7G9GQW7"/>
<dbReference type="KEGG" id="ehn:H9Q80_04400"/>
<accession>A0A7G9GQW7</accession>
<sequence length="247" mass="27096">MKKLLTLICSAGLLFSMAACSGSKVQDKALDALETSLNKIVEMKTATYSMGMDAKSGDETATLKISGGYLADTAKPSFTAVVDMESQGQKMDGFMKLYMKDNVVYYDMMGMKGKGPATEIEQEETKFEKFNLKKDEIKPYLKKAELKGDSLVLELDADKVNNIAKKAESSEIAATANVKDSTISKFNLTATRQDDFITKAVIDFEGTQKNASGKDEPISGKITIEFNDINKGKALTFPDFSEFKEVK</sequence>
<dbReference type="EMBL" id="CP060636">
    <property type="protein sequence ID" value="QNM13199.1"/>
    <property type="molecule type" value="Genomic_DNA"/>
</dbReference>
<keyword evidence="1" id="KW-0732">Signal</keyword>
<dbReference type="PROSITE" id="PS51257">
    <property type="entry name" value="PROKAR_LIPOPROTEIN"/>
    <property type="match status" value="1"/>
</dbReference>
<dbReference type="Proteomes" id="UP000515856">
    <property type="component" value="Chromosome"/>
</dbReference>
<evidence type="ECO:0008006" key="4">
    <source>
        <dbReference type="Google" id="ProtNLM"/>
    </source>
</evidence>
<feature type="signal peptide" evidence="1">
    <location>
        <begin position="1"/>
        <end position="21"/>
    </location>
</feature>
<name>A0A7G9GQW7_9FIRM</name>
<evidence type="ECO:0000313" key="2">
    <source>
        <dbReference type="EMBL" id="QNM13199.1"/>
    </source>
</evidence>
<organism evidence="2 3">
    <name type="scientific">[Eubacterium] hominis</name>
    <dbReference type="NCBI Taxonomy" id="2764325"/>
    <lineage>
        <taxon>Bacteria</taxon>
        <taxon>Bacillati</taxon>
        <taxon>Bacillota</taxon>
        <taxon>Erysipelotrichia</taxon>
        <taxon>Erysipelotrichales</taxon>
        <taxon>Erysipelotrichaceae</taxon>
        <taxon>Amedibacillus</taxon>
    </lineage>
</organism>
<feature type="chain" id="PRO_5038819809" description="Lipoprotein" evidence="1">
    <location>
        <begin position="22"/>
        <end position="247"/>
    </location>
</feature>
<gene>
    <name evidence="2" type="ORF">H9Q80_04400</name>
</gene>
<protein>
    <recommendedName>
        <fullName evidence="4">Lipoprotein</fullName>
    </recommendedName>
</protein>
<proteinExistence type="predicted"/>
<dbReference type="RefSeq" id="WP_117455037.1">
    <property type="nucleotide sequence ID" value="NZ_CP060636.1"/>
</dbReference>
<evidence type="ECO:0000313" key="3">
    <source>
        <dbReference type="Proteomes" id="UP000515856"/>
    </source>
</evidence>
<keyword evidence="3" id="KW-1185">Reference proteome</keyword>
<evidence type="ECO:0000256" key="1">
    <source>
        <dbReference type="SAM" id="SignalP"/>
    </source>
</evidence>